<name>A0A2J6QWY9_HYAVF</name>
<dbReference type="STRING" id="1149755.A0A2J6QWY9"/>
<evidence type="ECO:0000313" key="7">
    <source>
        <dbReference type="Proteomes" id="UP000235786"/>
    </source>
</evidence>
<keyword evidence="4" id="KW-0732">Signal</keyword>
<reference evidence="6 7" key="1">
    <citation type="submission" date="2016-04" db="EMBL/GenBank/DDBJ databases">
        <title>A degradative enzymes factory behind the ericoid mycorrhizal symbiosis.</title>
        <authorList>
            <consortium name="DOE Joint Genome Institute"/>
            <person name="Martino E."/>
            <person name="Morin E."/>
            <person name="Grelet G."/>
            <person name="Kuo A."/>
            <person name="Kohler A."/>
            <person name="Daghino S."/>
            <person name="Barry K."/>
            <person name="Choi C."/>
            <person name="Cichocki N."/>
            <person name="Clum A."/>
            <person name="Copeland A."/>
            <person name="Hainaut M."/>
            <person name="Haridas S."/>
            <person name="Labutti K."/>
            <person name="Lindquist E."/>
            <person name="Lipzen A."/>
            <person name="Khouja H.-R."/>
            <person name="Murat C."/>
            <person name="Ohm R."/>
            <person name="Olson A."/>
            <person name="Spatafora J."/>
            <person name="Veneault-Fourrey C."/>
            <person name="Henrissat B."/>
            <person name="Grigoriev I."/>
            <person name="Martin F."/>
            <person name="Perotto S."/>
        </authorList>
    </citation>
    <scope>NUCLEOTIDE SEQUENCE [LARGE SCALE GENOMIC DNA]</scope>
    <source>
        <strain evidence="6 7">F</strain>
    </source>
</reference>
<evidence type="ECO:0000259" key="5">
    <source>
        <dbReference type="PROSITE" id="PS51767"/>
    </source>
</evidence>
<dbReference type="GO" id="GO:0006508">
    <property type="term" value="P:proteolysis"/>
    <property type="evidence" value="ECO:0007669"/>
    <property type="project" value="UniProtKB-KW"/>
</dbReference>
<dbReference type="Pfam" id="PF00026">
    <property type="entry name" value="Asp"/>
    <property type="match status" value="1"/>
</dbReference>
<dbReference type="OrthoDB" id="771136at2759"/>
<comment type="similarity">
    <text evidence="1">Belongs to the peptidase A1 family.</text>
</comment>
<feature type="chain" id="PRO_5014453523" evidence="4">
    <location>
        <begin position="18"/>
        <end position="510"/>
    </location>
</feature>
<keyword evidence="3" id="KW-1015">Disulfide bond</keyword>
<dbReference type="PRINTS" id="PR00792">
    <property type="entry name" value="PEPSIN"/>
</dbReference>
<dbReference type="PROSITE" id="PS51767">
    <property type="entry name" value="PEPTIDASE_A1"/>
    <property type="match status" value="1"/>
</dbReference>
<dbReference type="SUPFAM" id="SSF50630">
    <property type="entry name" value="Acid proteases"/>
    <property type="match status" value="1"/>
</dbReference>
<dbReference type="PANTHER" id="PTHR47966:SF65">
    <property type="entry name" value="ASPARTIC-TYPE ENDOPEPTIDASE"/>
    <property type="match status" value="1"/>
</dbReference>
<gene>
    <name evidence="6" type="ORF">L207DRAFT_641349</name>
</gene>
<keyword evidence="6" id="KW-0645">Protease</keyword>
<dbReference type="PANTHER" id="PTHR47966">
    <property type="entry name" value="BETA-SITE APP-CLEAVING ENZYME, ISOFORM A-RELATED"/>
    <property type="match status" value="1"/>
</dbReference>
<dbReference type="InterPro" id="IPR021109">
    <property type="entry name" value="Peptidase_aspartic_dom_sf"/>
</dbReference>
<evidence type="ECO:0000256" key="1">
    <source>
        <dbReference type="ARBA" id="ARBA00007447"/>
    </source>
</evidence>
<dbReference type="AlphaFoldDB" id="A0A2J6QWY9"/>
<keyword evidence="7" id="KW-1185">Reference proteome</keyword>
<feature type="domain" description="Peptidase A1" evidence="5">
    <location>
        <begin position="63"/>
        <end position="415"/>
    </location>
</feature>
<feature type="disulfide bond" evidence="3">
    <location>
        <begin position="338"/>
        <end position="376"/>
    </location>
</feature>
<evidence type="ECO:0000256" key="4">
    <source>
        <dbReference type="SAM" id="SignalP"/>
    </source>
</evidence>
<organism evidence="6 7">
    <name type="scientific">Hyaloscypha variabilis (strain UAMH 11265 / GT02V1 / F)</name>
    <name type="common">Meliniomyces variabilis</name>
    <dbReference type="NCBI Taxonomy" id="1149755"/>
    <lineage>
        <taxon>Eukaryota</taxon>
        <taxon>Fungi</taxon>
        <taxon>Dikarya</taxon>
        <taxon>Ascomycota</taxon>
        <taxon>Pezizomycotina</taxon>
        <taxon>Leotiomycetes</taxon>
        <taxon>Helotiales</taxon>
        <taxon>Hyaloscyphaceae</taxon>
        <taxon>Hyaloscypha</taxon>
        <taxon>Hyaloscypha variabilis</taxon>
    </lineage>
</organism>
<dbReference type="Proteomes" id="UP000235786">
    <property type="component" value="Unassembled WGS sequence"/>
</dbReference>
<dbReference type="Gene3D" id="2.40.70.10">
    <property type="entry name" value="Acid Proteases"/>
    <property type="match status" value="2"/>
</dbReference>
<feature type="signal peptide" evidence="4">
    <location>
        <begin position="1"/>
        <end position="17"/>
    </location>
</feature>
<proteinExistence type="inferred from homology"/>
<dbReference type="EMBL" id="KZ613965">
    <property type="protein sequence ID" value="PMD30772.1"/>
    <property type="molecule type" value="Genomic_DNA"/>
</dbReference>
<keyword evidence="6" id="KW-0378">Hydrolase</keyword>
<evidence type="ECO:0000313" key="6">
    <source>
        <dbReference type="EMBL" id="PMD30772.1"/>
    </source>
</evidence>
<feature type="active site" evidence="2">
    <location>
        <position position="81"/>
    </location>
</feature>
<dbReference type="InterPro" id="IPR033121">
    <property type="entry name" value="PEPTIDASE_A1"/>
</dbReference>
<dbReference type="InterPro" id="IPR001461">
    <property type="entry name" value="Aspartic_peptidase_A1"/>
</dbReference>
<evidence type="ECO:0000256" key="3">
    <source>
        <dbReference type="PIRSR" id="PIRSR601461-2"/>
    </source>
</evidence>
<feature type="active site" evidence="2">
    <location>
        <position position="304"/>
    </location>
</feature>
<sequence length="510" mass="55388">MFPALLILISLLASSRCSDFSRSADALSRGIVRLPITTAAKDPAFSKRQINDAIVDSDVEHKFLISIGVGTPSQNVTVSFDTGSSDLWVFGTCIVTRSTNCPTAAPQYSPKSRPLPKINEGGTILILKVCHDSRKEKALLNRNFFTGVQVQAQQFLVANTTVGTLGIGLMGVGLGASFFNNIIFSGNITYADSTNSTNNQTIYYRHPRAPNIIDQMAAQGLINSRAFGLGLRDDTEGSIIFGGIDTKKYSSMLGKFPMISWKDSPDKIPRYWLNMSRLSAWRTDPQYPEYYTSDFEDPVTVFLDSGTHLSYLPLNVIEPVVKLLGATKVDSNYYEIECETWGDYNFTYGRVEFGFGNLTINVPLKDLIHMTSDELCLLGVAETDDPMSIPYVLGESFLKAAFVVFDQDNQNIHLAQGANCGTNLVAIGKGVDAVPSLQGDCVAPILATVATNAMVASTAKSAMTVATKATSRPITIRPKTTSRIVGPARSTRTTVTKKPGATGFVDSDNW</sequence>
<evidence type="ECO:0000256" key="2">
    <source>
        <dbReference type="PIRSR" id="PIRSR601461-1"/>
    </source>
</evidence>
<accession>A0A2J6QWY9</accession>
<protein>
    <submittedName>
        <fullName evidence="6">Acid protease</fullName>
    </submittedName>
</protein>
<dbReference type="GO" id="GO:0004190">
    <property type="term" value="F:aspartic-type endopeptidase activity"/>
    <property type="evidence" value="ECO:0007669"/>
    <property type="project" value="InterPro"/>
</dbReference>